<feature type="coiled-coil region" evidence="1">
    <location>
        <begin position="590"/>
        <end position="619"/>
    </location>
</feature>
<evidence type="ECO:0000313" key="3">
    <source>
        <dbReference type="Proteomes" id="UP000641454"/>
    </source>
</evidence>
<protein>
    <submittedName>
        <fullName evidence="2">Uncharacterized protein</fullName>
    </submittedName>
</protein>
<reference evidence="2 3" key="1">
    <citation type="submission" date="2020-08" db="EMBL/GenBank/DDBJ databases">
        <title>Description of novel Flavobacterium F-392 isolate.</title>
        <authorList>
            <person name="Saticioglu I.B."/>
            <person name="Duman M."/>
            <person name="Altun S."/>
        </authorList>
    </citation>
    <scope>NUCLEOTIDE SEQUENCE [LARGE SCALE GENOMIC DNA]</scope>
    <source>
        <strain evidence="2 3">F-392</strain>
    </source>
</reference>
<dbReference type="Proteomes" id="UP000641454">
    <property type="component" value="Unassembled WGS sequence"/>
</dbReference>
<dbReference type="EMBL" id="JACRUL010000009">
    <property type="protein sequence ID" value="MBC5844004.1"/>
    <property type="molecule type" value="Genomic_DNA"/>
</dbReference>
<dbReference type="RefSeq" id="WP_187017671.1">
    <property type="nucleotide sequence ID" value="NZ_JACRUK010000009.1"/>
</dbReference>
<name>A0A923SFR4_9FLAO</name>
<proteinExistence type="predicted"/>
<organism evidence="2 3">
    <name type="scientific">Flavobacterium muglaense</name>
    <dbReference type="NCBI Taxonomy" id="2764716"/>
    <lineage>
        <taxon>Bacteria</taxon>
        <taxon>Pseudomonadati</taxon>
        <taxon>Bacteroidota</taxon>
        <taxon>Flavobacteriia</taxon>
        <taxon>Flavobacteriales</taxon>
        <taxon>Flavobacteriaceae</taxon>
        <taxon>Flavobacterium</taxon>
    </lineage>
</organism>
<accession>A0A923SFR4</accession>
<comment type="caution">
    <text evidence="2">The sequence shown here is derived from an EMBL/GenBank/DDBJ whole genome shotgun (WGS) entry which is preliminary data.</text>
</comment>
<sequence length="987" mass="111111">MKKQFHIIPKDNTDRYEYDAVNNNLVLQTAGKFSVSIKELDELLKNKPAKPKQFQQPTDSEFANLTAREKIDYNVKAKKHSKEVEDYDSFQEKIAPYQNLNWAWAVIGHKLDPNIVNHNKSFAKGIQEIEKHGHIQFPFPKLLEGGGLCWLEAWPDGEKPRAKLGSGLFVQAKGAPSIIKTVWTDFDYNPLDGVKIAFMSEVILHVYTTGMYGHDIEVHLIDRDIFDPNDELEIKDKKSFTRQIGIAKVEEKFLDKKITIDTLVESSATDANNQVESEEYVQKIAIQVLIDSNWKEKHGEHLEIFPAIKSIKTGTYFKGFTRNRLNVSTDKDSEVRQVVAVITNNPVLVGTVETNVADFLPCRFDSIKLDDKEIFNSTNVYHRNKKTIDIEVIAGKKESHTLDFDFQTLECDHKPNKHTNKELSILVIPENFKLKKGTGIAPEQPVKESYIATTVTSTKNLKYAGGANTTVKGDNKIDEGIVTVQQKQIQFDAFFNYNVEINSYTRFFDIAKYFWLGDSFTNGSEILKIKALAQTCAFDNMPINIAIYPDIKWSILFGFNVDSEQLKSLRPSWDQDKAIKRFQWDEDKFIAKQEAKIEAATTEAEKQKIKDELKDRERTKELNKETSKLFVQGAKDHYGVKDEVKKKKEAKPEKGKLSTLLDIMKEVEISVKAEIYGGTELELTSDFIKNNIELEKQYGDIRKQLKWVVDLIKGKNDTPTNQADGDTQIKQLIDNRKKTKIKGLEKALERSTQEVEIIYPKFSLGGNWQFEQVDAAKYPALAGRSGFGYQFAFVAAPLIGIDIRWHILDLLCRKHPIAYAVLAAVKTLMAALGDNPDGVKVDLWVKGQISTDIKYEGNQLAGSQEASIKGDAHITAGVDISIKIEGIKTSGKFTAVAEVGIGASGEVGFGITTTLGVDDQGVWSQSSLIFDGLKITFTAVIAGKVTKERVNKDGITEEVEIVGGESKVEVTITMGEDSLESDKYYFK</sequence>
<evidence type="ECO:0000256" key="1">
    <source>
        <dbReference type="SAM" id="Coils"/>
    </source>
</evidence>
<keyword evidence="3" id="KW-1185">Reference proteome</keyword>
<evidence type="ECO:0000313" key="2">
    <source>
        <dbReference type="EMBL" id="MBC5844004.1"/>
    </source>
</evidence>
<keyword evidence="1" id="KW-0175">Coiled coil</keyword>
<dbReference type="AlphaFoldDB" id="A0A923SFR4"/>
<gene>
    <name evidence="2" type="ORF">H8R25_06085</name>
</gene>